<evidence type="ECO:0000313" key="2">
    <source>
        <dbReference type="Proteomes" id="UP000652198"/>
    </source>
</evidence>
<name>A0ABX2BNY8_9BURK</name>
<dbReference type="EMBL" id="WOEY01000058">
    <property type="protein sequence ID" value="NPT42469.1"/>
    <property type="molecule type" value="Genomic_DNA"/>
</dbReference>
<sequence length="84" mass="9293">MSLRHGVKAGELHCAAITMTLGPHADGQVASKKSQPCEMAVVCQQDEAVPGQRRLLEVAIGIIGLQRQARHELFRQKYSDRAIW</sequence>
<evidence type="ECO:0000313" key="1">
    <source>
        <dbReference type="EMBL" id="NPT42469.1"/>
    </source>
</evidence>
<reference evidence="1 2" key="1">
    <citation type="submission" date="2019-11" db="EMBL/GenBank/DDBJ databases">
        <title>Metabolism of dissolved organic matter in forest soils.</title>
        <authorList>
            <person name="Cyle K.T."/>
            <person name="Wilhelm R.C."/>
            <person name="Martinez C.E."/>
        </authorList>
    </citation>
    <scope>NUCLEOTIDE SEQUENCE [LARGE SCALE GENOMIC DNA]</scope>
    <source>
        <strain evidence="1 2">1N</strain>
    </source>
</reference>
<organism evidence="1 2">
    <name type="scientific">Paraburkholderia solitsugae</name>
    <dbReference type="NCBI Taxonomy" id="2675748"/>
    <lineage>
        <taxon>Bacteria</taxon>
        <taxon>Pseudomonadati</taxon>
        <taxon>Pseudomonadota</taxon>
        <taxon>Betaproteobacteria</taxon>
        <taxon>Burkholderiales</taxon>
        <taxon>Burkholderiaceae</taxon>
        <taxon>Paraburkholderia</taxon>
    </lineage>
</organism>
<protein>
    <submittedName>
        <fullName evidence="1">Uncharacterized protein</fullName>
    </submittedName>
</protein>
<accession>A0ABX2BNY8</accession>
<comment type="caution">
    <text evidence="1">The sequence shown here is derived from an EMBL/GenBank/DDBJ whole genome shotgun (WGS) entry which is preliminary data.</text>
</comment>
<dbReference type="Proteomes" id="UP000652198">
    <property type="component" value="Unassembled WGS sequence"/>
</dbReference>
<dbReference type="RefSeq" id="WP_172310949.1">
    <property type="nucleotide sequence ID" value="NZ_WOEY01000058.1"/>
</dbReference>
<gene>
    <name evidence="1" type="ORF">GNZ12_14375</name>
</gene>
<keyword evidence="2" id="KW-1185">Reference proteome</keyword>
<proteinExistence type="predicted"/>